<feature type="region of interest" description="Disordered" evidence="1">
    <location>
        <begin position="584"/>
        <end position="625"/>
    </location>
</feature>
<dbReference type="PANTHER" id="PTHR10622">
    <property type="entry name" value="HET DOMAIN-CONTAINING PROTEIN"/>
    <property type="match status" value="1"/>
</dbReference>
<name>A0A0F4ZK39_9PEZI</name>
<dbReference type="Proteomes" id="UP000033483">
    <property type="component" value="Unassembled WGS sequence"/>
</dbReference>
<gene>
    <name evidence="3" type="ORF">TD95_000650</name>
</gene>
<sequence>MRLLHALTHRLADFTDDNAPEYVALSHVSGSDEPTYQDLKAGNAASRRGFRKILGCCRQALRDGYEWVWADSVCIDQTSPAEVSEAVNAMYHIYEDCAVCYVYMADVPRFYFADSQWFERGWTLLELLAPRDVEFYAADWAEIGTKSSLEAQIAGITGIRRDVLRGASPATCSVAERLSWAARRRTAKVEDAAYSLMGLFGVHMPVIYGEGRRAWTRLQELILQTTEDMSLLAWSPNVHADSKRETDMIEAYSGCLAPTLSCFGRPDLATYLPSTAFGFDDADSIMYPDVTALEWRHVQRHVSRSPTSRSSQFSYPPPAITNRGIEMTLLIDPSAGETPRSESAGSTASADDAIECDVLAWLYNDVVISGSLSPEPSSRESSTSNSRRSMMVCVWMTVYRPSRSWSGPLWARRTPGKSPVAVPMIFGSRFQPKKMFLQRISSRPAGAGQWKSTPTPSSDNNPLSSTTSSSPPSPSTHTRSLNIRIIGDMDTTPLRIISHFPPKARLAHPQPAKSIDGSLSDMPAGEFPVVTESGVQVNAAGALKFFLMGADPSSDAQFVVVFGQHASGAGQPFCHVEQTDLPSEAGERPFRRDWSPEGKRRGSSPHSLVTTTTATRRYGDAKSAPVSAENMTDRSFLLLQCGVAVVAMIKKRRDRATGAYTPTLVVACYKDGRKFFESSGREI</sequence>
<dbReference type="PANTHER" id="PTHR10622:SF10">
    <property type="entry name" value="HET DOMAIN-CONTAINING PROTEIN"/>
    <property type="match status" value="1"/>
</dbReference>
<dbReference type="InterPro" id="IPR010730">
    <property type="entry name" value="HET"/>
</dbReference>
<dbReference type="Pfam" id="PF06985">
    <property type="entry name" value="HET"/>
    <property type="match status" value="1"/>
</dbReference>
<feature type="region of interest" description="Disordered" evidence="1">
    <location>
        <begin position="443"/>
        <end position="481"/>
    </location>
</feature>
<dbReference type="AlphaFoldDB" id="A0A0F4ZK39"/>
<reference evidence="3 4" key="1">
    <citation type="submission" date="2015-03" db="EMBL/GenBank/DDBJ databases">
        <authorList>
            <person name="Radwan O."/>
            <person name="Al-Naeli F.A."/>
            <person name="Rendon G.A."/>
            <person name="Fields C."/>
        </authorList>
    </citation>
    <scope>NUCLEOTIDE SEQUENCE [LARGE SCALE GENOMIC DNA]</scope>
    <source>
        <strain evidence="3">CR-DP1</strain>
    </source>
</reference>
<dbReference type="EMBL" id="LAEV01000372">
    <property type="protein sequence ID" value="KKA30491.1"/>
    <property type="molecule type" value="Genomic_DNA"/>
</dbReference>
<feature type="compositionally biased region" description="Polar residues" evidence="1">
    <location>
        <begin position="604"/>
        <end position="615"/>
    </location>
</feature>
<accession>A0A0F4ZK39</accession>
<evidence type="ECO:0000313" key="3">
    <source>
        <dbReference type="EMBL" id="KKA30491.1"/>
    </source>
</evidence>
<feature type="compositionally biased region" description="Low complexity" evidence="1">
    <location>
        <begin position="452"/>
        <end position="480"/>
    </location>
</feature>
<keyword evidence="4" id="KW-1185">Reference proteome</keyword>
<evidence type="ECO:0000259" key="2">
    <source>
        <dbReference type="Pfam" id="PF06985"/>
    </source>
</evidence>
<evidence type="ECO:0000256" key="1">
    <source>
        <dbReference type="SAM" id="MobiDB-lite"/>
    </source>
</evidence>
<organism evidence="3 4">
    <name type="scientific">Thielaviopsis punctulata</name>
    <dbReference type="NCBI Taxonomy" id="72032"/>
    <lineage>
        <taxon>Eukaryota</taxon>
        <taxon>Fungi</taxon>
        <taxon>Dikarya</taxon>
        <taxon>Ascomycota</taxon>
        <taxon>Pezizomycotina</taxon>
        <taxon>Sordariomycetes</taxon>
        <taxon>Hypocreomycetidae</taxon>
        <taxon>Microascales</taxon>
        <taxon>Ceratocystidaceae</taxon>
        <taxon>Thielaviopsis</taxon>
    </lineage>
</organism>
<dbReference type="OrthoDB" id="674604at2759"/>
<feature type="domain" description="Heterokaryon incompatibility" evidence="2">
    <location>
        <begin position="22"/>
        <end position="105"/>
    </location>
</feature>
<evidence type="ECO:0000313" key="4">
    <source>
        <dbReference type="Proteomes" id="UP000033483"/>
    </source>
</evidence>
<feature type="compositionally biased region" description="Basic and acidic residues" evidence="1">
    <location>
        <begin position="585"/>
        <end position="600"/>
    </location>
</feature>
<comment type="caution">
    <text evidence="3">The sequence shown here is derived from an EMBL/GenBank/DDBJ whole genome shotgun (WGS) entry which is preliminary data.</text>
</comment>
<protein>
    <recommendedName>
        <fullName evidence="2">Heterokaryon incompatibility domain-containing protein</fullName>
    </recommendedName>
</protein>
<proteinExistence type="predicted"/>